<keyword evidence="2" id="KW-1185">Reference proteome</keyword>
<sequence>MNEKINVARCDMLRFASEDRIADWVSEKEDKGDQFIQRVAETVNEFFNKQEK</sequence>
<organism evidence="1 2">
    <name type="scientific">Paraliobacillus quinghaiensis</name>
    <dbReference type="NCBI Taxonomy" id="470815"/>
    <lineage>
        <taxon>Bacteria</taxon>
        <taxon>Bacillati</taxon>
        <taxon>Bacillota</taxon>
        <taxon>Bacilli</taxon>
        <taxon>Bacillales</taxon>
        <taxon>Bacillaceae</taxon>
        <taxon>Paraliobacillus</taxon>
    </lineage>
</organism>
<accession>A0A917WTW8</accession>
<gene>
    <name evidence="1" type="ORF">GCM10011351_12750</name>
</gene>
<name>A0A917WTW8_9BACI</name>
<reference evidence="1" key="1">
    <citation type="journal article" date="2014" name="Int. J. Syst. Evol. Microbiol.">
        <title>Complete genome sequence of Corynebacterium casei LMG S-19264T (=DSM 44701T), isolated from a smear-ripened cheese.</title>
        <authorList>
            <consortium name="US DOE Joint Genome Institute (JGI-PGF)"/>
            <person name="Walter F."/>
            <person name="Albersmeier A."/>
            <person name="Kalinowski J."/>
            <person name="Ruckert C."/>
        </authorList>
    </citation>
    <scope>NUCLEOTIDE SEQUENCE</scope>
    <source>
        <strain evidence="1">CGMCC 1.6333</strain>
    </source>
</reference>
<evidence type="ECO:0000313" key="2">
    <source>
        <dbReference type="Proteomes" id="UP000618460"/>
    </source>
</evidence>
<evidence type="ECO:0000313" key="1">
    <source>
        <dbReference type="EMBL" id="GGM28282.1"/>
    </source>
</evidence>
<reference evidence="1" key="2">
    <citation type="submission" date="2020-09" db="EMBL/GenBank/DDBJ databases">
        <authorList>
            <person name="Sun Q."/>
            <person name="Zhou Y."/>
        </authorList>
    </citation>
    <scope>NUCLEOTIDE SEQUENCE</scope>
    <source>
        <strain evidence="1">CGMCC 1.6333</strain>
    </source>
</reference>
<dbReference type="Proteomes" id="UP000618460">
    <property type="component" value="Unassembled WGS sequence"/>
</dbReference>
<comment type="caution">
    <text evidence="1">The sequence shown here is derived from an EMBL/GenBank/DDBJ whole genome shotgun (WGS) entry which is preliminary data.</text>
</comment>
<dbReference type="RefSeq" id="WP_162879140.1">
    <property type="nucleotide sequence ID" value="NZ_BMLG01000004.1"/>
</dbReference>
<protein>
    <submittedName>
        <fullName evidence="1">Uncharacterized protein</fullName>
    </submittedName>
</protein>
<dbReference type="EMBL" id="BMLG01000004">
    <property type="protein sequence ID" value="GGM28282.1"/>
    <property type="molecule type" value="Genomic_DNA"/>
</dbReference>
<dbReference type="AlphaFoldDB" id="A0A917WTW8"/>
<proteinExistence type="predicted"/>